<evidence type="ECO:0000256" key="5">
    <source>
        <dbReference type="ARBA" id="ARBA00022723"/>
    </source>
</evidence>
<proteinExistence type="inferred from homology"/>
<accession>A0ABT9BMD2</accession>
<dbReference type="PANTHER" id="PTHR11601:SF34">
    <property type="entry name" value="CYSTEINE DESULFURASE"/>
    <property type="match status" value="1"/>
</dbReference>
<keyword evidence="4" id="KW-0808">Transferase</keyword>
<evidence type="ECO:0000256" key="8">
    <source>
        <dbReference type="ARBA" id="ARBA00023014"/>
    </source>
</evidence>
<feature type="domain" description="Aminotransferase class V" evidence="11">
    <location>
        <begin position="2"/>
        <end position="358"/>
    </location>
</feature>
<evidence type="ECO:0000256" key="7">
    <source>
        <dbReference type="ARBA" id="ARBA00023004"/>
    </source>
</evidence>
<dbReference type="PANTHER" id="PTHR11601">
    <property type="entry name" value="CYSTEINE DESULFURYLASE FAMILY MEMBER"/>
    <property type="match status" value="1"/>
</dbReference>
<dbReference type="InterPro" id="IPR015424">
    <property type="entry name" value="PyrdxlP-dep_Trfase"/>
</dbReference>
<gene>
    <name evidence="12" type="ORF">Q5716_08030</name>
</gene>
<dbReference type="InterPro" id="IPR000192">
    <property type="entry name" value="Aminotrans_V_dom"/>
</dbReference>
<evidence type="ECO:0000259" key="11">
    <source>
        <dbReference type="Pfam" id="PF00266"/>
    </source>
</evidence>
<keyword evidence="13" id="KW-1185">Reference proteome</keyword>
<reference evidence="12 13" key="1">
    <citation type="submission" date="2023-07" db="EMBL/GenBank/DDBJ databases">
        <title>Protaetiibacter sp. nov WY-16 isolated from soil.</title>
        <authorList>
            <person name="Liu B."/>
            <person name="Wan Y."/>
        </authorList>
    </citation>
    <scope>NUCLEOTIDE SEQUENCE [LARGE SCALE GENOMIC DNA]</scope>
    <source>
        <strain evidence="12 13">WY-16</strain>
    </source>
</reference>
<evidence type="ECO:0000256" key="1">
    <source>
        <dbReference type="ARBA" id="ARBA00001933"/>
    </source>
</evidence>
<dbReference type="RefSeq" id="WP_305002551.1">
    <property type="nucleotide sequence ID" value="NZ_JAUQUB010000001.1"/>
</dbReference>
<organism evidence="12 13">
    <name type="scientific">Antiquaquibacter soli</name>
    <dbReference type="NCBI Taxonomy" id="3064523"/>
    <lineage>
        <taxon>Bacteria</taxon>
        <taxon>Bacillati</taxon>
        <taxon>Actinomycetota</taxon>
        <taxon>Actinomycetes</taxon>
        <taxon>Micrococcales</taxon>
        <taxon>Microbacteriaceae</taxon>
        <taxon>Antiquaquibacter</taxon>
    </lineage>
</organism>
<dbReference type="SUPFAM" id="SSF53383">
    <property type="entry name" value="PLP-dependent transferases"/>
    <property type="match status" value="1"/>
</dbReference>
<evidence type="ECO:0000313" key="13">
    <source>
        <dbReference type="Proteomes" id="UP001241072"/>
    </source>
</evidence>
<sequence length="376" mass="38714">MIYLDQAATSATRREVLEAMWPYLTGDFGNPSSHHAVGESAARGLADARSRVAAVLGVRASEVVFTSGGTEADNLAVKGIVLASRRGRHIVTSAIEHPAVLESCDYLARHHGADVTVLPVGSDGLVDPDRFAASLRDDTALATIMYANNEVGTVQPVEELARAARERGIPFHTDAVQAAGWLPLALDTLGVDALSISGHKLGAPKGIGALAVRARVPLEAVLHGGGQERERRSGTENVAGAVGLATALELAGAADVPRIAALRDDFIAEVLASVPGAMLTGSATHRLPGHASFCFPGTSGESVLLGLEARGITCSSGSACAAGSDEPSDVLLALGIPAEVAQTAVRFTFGDDITREQLATTAEELRVAVASVRSLG</sequence>
<dbReference type="Gene3D" id="3.40.640.10">
    <property type="entry name" value="Type I PLP-dependent aspartate aminotransferase-like (Major domain)"/>
    <property type="match status" value="1"/>
</dbReference>
<dbReference type="Gene3D" id="1.10.260.50">
    <property type="match status" value="1"/>
</dbReference>
<keyword evidence="5" id="KW-0479">Metal-binding</keyword>
<dbReference type="InterPro" id="IPR015422">
    <property type="entry name" value="PyrdxlP-dep_Trfase_small"/>
</dbReference>
<dbReference type="Gene3D" id="3.90.1150.10">
    <property type="entry name" value="Aspartate Aminotransferase, domain 1"/>
    <property type="match status" value="1"/>
</dbReference>
<dbReference type="InterPro" id="IPR015421">
    <property type="entry name" value="PyrdxlP-dep_Trfase_major"/>
</dbReference>
<dbReference type="PROSITE" id="PS00595">
    <property type="entry name" value="AA_TRANSFER_CLASS_5"/>
    <property type="match status" value="1"/>
</dbReference>
<evidence type="ECO:0000256" key="2">
    <source>
        <dbReference type="ARBA" id="ARBA00006490"/>
    </source>
</evidence>
<keyword evidence="8" id="KW-0411">Iron-sulfur</keyword>
<dbReference type="Pfam" id="PF00266">
    <property type="entry name" value="Aminotran_5"/>
    <property type="match status" value="1"/>
</dbReference>
<name>A0ABT9BMD2_9MICO</name>
<comment type="caution">
    <text evidence="12">The sequence shown here is derived from an EMBL/GenBank/DDBJ whole genome shotgun (WGS) entry which is preliminary data.</text>
</comment>
<comment type="cofactor">
    <cofactor evidence="1 10">
        <name>pyridoxal 5'-phosphate</name>
        <dbReference type="ChEBI" id="CHEBI:597326"/>
    </cofactor>
</comment>
<evidence type="ECO:0000256" key="4">
    <source>
        <dbReference type="ARBA" id="ARBA00022679"/>
    </source>
</evidence>
<keyword evidence="6" id="KW-0663">Pyridoxal phosphate</keyword>
<protein>
    <recommendedName>
        <fullName evidence="3">cysteine desulfurase</fullName>
        <ecNumber evidence="3">2.8.1.7</ecNumber>
    </recommendedName>
</protein>
<dbReference type="Proteomes" id="UP001241072">
    <property type="component" value="Unassembled WGS sequence"/>
</dbReference>
<dbReference type="PIRSF" id="PIRSF005572">
    <property type="entry name" value="NifS"/>
    <property type="match status" value="1"/>
</dbReference>
<evidence type="ECO:0000256" key="3">
    <source>
        <dbReference type="ARBA" id="ARBA00012239"/>
    </source>
</evidence>
<dbReference type="InterPro" id="IPR016454">
    <property type="entry name" value="Cysteine_dSase"/>
</dbReference>
<dbReference type="InterPro" id="IPR020578">
    <property type="entry name" value="Aminotrans_V_PyrdxlP_BS"/>
</dbReference>
<evidence type="ECO:0000256" key="9">
    <source>
        <dbReference type="ARBA" id="ARBA00050776"/>
    </source>
</evidence>
<dbReference type="EMBL" id="JAUQUB010000001">
    <property type="protein sequence ID" value="MDO7882168.1"/>
    <property type="molecule type" value="Genomic_DNA"/>
</dbReference>
<evidence type="ECO:0000256" key="6">
    <source>
        <dbReference type="ARBA" id="ARBA00022898"/>
    </source>
</evidence>
<evidence type="ECO:0000256" key="10">
    <source>
        <dbReference type="RuleBase" id="RU004504"/>
    </source>
</evidence>
<evidence type="ECO:0000313" key="12">
    <source>
        <dbReference type="EMBL" id="MDO7882168.1"/>
    </source>
</evidence>
<comment type="catalytic activity">
    <reaction evidence="9">
        <text>(sulfur carrier)-H + L-cysteine = (sulfur carrier)-SH + L-alanine</text>
        <dbReference type="Rhea" id="RHEA:43892"/>
        <dbReference type="Rhea" id="RHEA-COMP:14737"/>
        <dbReference type="Rhea" id="RHEA-COMP:14739"/>
        <dbReference type="ChEBI" id="CHEBI:29917"/>
        <dbReference type="ChEBI" id="CHEBI:35235"/>
        <dbReference type="ChEBI" id="CHEBI:57972"/>
        <dbReference type="ChEBI" id="CHEBI:64428"/>
        <dbReference type="EC" id="2.8.1.7"/>
    </reaction>
</comment>
<dbReference type="EC" id="2.8.1.7" evidence="3"/>
<comment type="similarity">
    <text evidence="2">Belongs to the class-V pyridoxal-phosphate-dependent aminotransferase family. NifS/IscS subfamily.</text>
</comment>
<keyword evidence="7" id="KW-0408">Iron</keyword>